<dbReference type="Proteomes" id="UP001497457">
    <property type="component" value="Chromosome 23rd"/>
</dbReference>
<organism evidence="3 4">
    <name type="scientific">Urochloa decumbens</name>
    <dbReference type="NCBI Taxonomy" id="240449"/>
    <lineage>
        <taxon>Eukaryota</taxon>
        <taxon>Viridiplantae</taxon>
        <taxon>Streptophyta</taxon>
        <taxon>Embryophyta</taxon>
        <taxon>Tracheophyta</taxon>
        <taxon>Spermatophyta</taxon>
        <taxon>Magnoliopsida</taxon>
        <taxon>Liliopsida</taxon>
        <taxon>Poales</taxon>
        <taxon>Poaceae</taxon>
        <taxon>PACMAD clade</taxon>
        <taxon>Panicoideae</taxon>
        <taxon>Panicodae</taxon>
        <taxon>Paniceae</taxon>
        <taxon>Melinidinae</taxon>
        <taxon>Urochloa</taxon>
    </lineage>
</organism>
<accession>A0ABC9AUW7</accession>
<evidence type="ECO:0000259" key="2">
    <source>
        <dbReference type="PROSITE" id="PS50097"/>
    </source>
</evidence>
<dbReference type="SMART" id="SM00225">
    <property type="entry name" value="BTB"/>
    <property type="match status" value="1"/>
</dbReference>
<dbReference type="EMBL" id="OZ075133">
    <property type="protein sequence ID" value="CAL4986473.1"/>
    <property type="molecule type" value="Genomic_DNA"/>
</dbReference>
<evidence type="ECO:0000313" key="4">
    <source>
        <dbReference type="Proteomes" id="UP001497457"/>
    </source>
</evidence>
<dbReference type="SUPFAM" id="SSF49599">
    <property type="entry name" value="TRAF domain-like"/>
    <property type="match status" value="1"/>
</dbReference>
<dbReference type="Gene3D" id="2.60.210.10">
    <property type="entry name" value="Apoptosis, Tumor Necrosis Factor Receptor Associated Protein 2, Chain A"/>
    <property type="match status" value="1"/>
</dbReference>
<dbReference type="InterPro" id="IPR000210">
    <property type="entry name" value="BTB/POZ_dom"/>
</dbReference>
<keyword evidence="4" id="KW-1185">Reference proteome</keyword>
<gene>
    <name evidence="3" type="ORF">URODEC1_LOCUS58410</name>
</gene>
<dbReference type="PANTHER" id="PTHR26379:SF483">
    <property type="entry name" value="OS11G0619800 PROTEIN"/>
    <property type="match status" value="1"/>
</dbReference>
<dbReference type="PANTHER" id="PTHR26379">
    <property type="entry name" value="BTB/POZ AND MATH DOMAIN-CONTAINING PROTEIN 1"/>
    <property type="match status" value="1"/>
</dbReference>
<dbReference type="CDD" id="cd00121">
    <property type="entry name" value="MATH"/>
    <property type="match status" value="1"/>
</dbReference>
<dbReference type="SUPFAM" id="SSF54695">
    <property type="entry name" value="POZ domain"/>
    <property type="match status" value="1"/>
</dbReference>
<feature type="domain" description="BTB" evidence="2">
    <location>
        <begin position="165"/>
        <end position="233"/>
    </location>
</feature>
<comment type="pathway">
    <text evidence="1">Protein modification; protein ubiquitination.</text>
</comment>
<dbReference type="AlphaFoldDB" id="A0ABC9AUW7"/>
<dbReference type="PROSITE" id="PS50097">
    <property type="entry name" value="BTB"/>
    <property type="match status" value="1"/>
</dbReference>
<dbReference type="Pfam" id="PF00651">
    <property type="entry name" value="BTB"/>
    <property type="match status" value="1"/>
</dbReference>
<dbReference type="InterPro" id="IPR008974">
    <property type="entry name" value="TRAF-like"/>
</dbReference>
<evidence type="ECO:0000256" key="1">
    <source>
        <dbReference type="ARBA" id="ARBA00004906"/>
    </source>
</evidence>
<proteinExistence type="predicted"/>
<name>A0ABC9AUW7_9POAL</name>
<evidence type="ECO:0000313" key="3">
    <source>
        <dbReference type="EMBL" id="CAL4986473.1"/>
    </source>
</evidence>
<dbReference type="InterPro" id="IPR045005">
    <property type="entry name" value="BPM1-6"/>
</dbReference>
<dbReference type="InterPro" id="IPR002083">
    <property type="entry name" value="MATH/TRAF_dom"/>
</dbReference>
<dbReference type="Gene3D" id="3.30.710.10">
    <property type="entry name" value="Potassium Channel Kv1.1, Chain A"/>
    <property type="match status" value="1"/>
</dbReference>
<sequence length="307" mass="32713">MRSAVPPPCFMAASPAASAAGADGEPATGSQVVTIEEYSKAMESVGVGGCAYPCGYNEEEGGWVSVILYLQHQHLGEDEAVKARYELALLNHAGEAIASIQGLYTFSRSRGWASCLLVDSEDLQSSPLHLEDDTIQVRCVVKEITALRSPPPLHIGGLLESQVGVDLVFHVGGEVLSAHRCVLAARSPVFMAELFGPPGKENAATHVRVGGIEPRVFSALLHFVYTDSLPEAMEEGNDKVAMSQGLLVAADRYGMERLKLICGDVLCNHFDAHTGVATLDLAQKHGCHRLKNTCITILKDLLAGVAP</sequence>
<protein>
    <recommendedName>
        <fullName evidence="2">BTB domain-containing protein</fullName>
    </recommendedName>
</protein>
<reference evidence="3" key="1">
    <citation type="submission" date="2024-10" db="EMBL/GenBank/DDBJ databases">
        <authorList>
            <person name="Ryan C."/>
        </authorList>
    </citation>
    <scope>NUCLEOTIDE SEQUENCE [LARGE SCALE GENOMIC DNA]</scope>
</reference>
<dbReference type="InterPro" id="IPR011333">
    <property type="entry name" value="SKP1/BTB/POZ_sf"/>
</dbReference>